<dbReference type="InterPro" id="IPR050250">
    <property type="entry name" value="Macrolide_Exporter_MacB"/>
</dbReference>
<dbReference type="Pfam" id="PF12704">
    <property type="entry name" value="MacB_PCD"/>
    <property type="match status" value="1"/>
</dbReference>
<dbReference type="GO" id="GO:0022857">
    <property type="term" value="F:transmembrane transporter activity"/>
    <property type="evidence" value="ECO:0007669"/>
    <property type="project" value="TreeGrafter"/>
</dbReference>
<feature type="transmembrane region" description="Helical" evidence="7">
    <location>
        <begin position="332"/>
        <end position="360"/>
    </location>
</feature>
<evidence type="ECO:0000313" key="10">
    <source>
        <dbReference type="EMBL" id="SJZ89048.1"/>
    </source>
</evidence>
<organism evidence="10 11">
    <name type="scientific">Porphyromonas circumdentaria</name>
    <dbReference type="NCBI Taxonomy" id="29524"/>
    <lineage>
        <taxon>Bacteria</taxon>
        <taxon>Pseudomonadati</taxon>
        <taxon>Bacteroidota</taxon>
        <taxon>Bacteroidia</taxon>
        <taxon>Bacteroidales</taxon>
        <taxon>Porphyromonadaceae</taxon>
        <taxon>Porphyromonas</taxon>
    </lineage>
</organism>
<keyword evidence="4 7" id="KW-1133">Transmembrane helix</keyword>
<comment type="similarity">
    <text evidence="6">Belongs to the ABC-4 integral membrane protein family.</text>
</comment>
<dbReference type="AlphaFoldDB" id="A0A1T4PE11"/>
<feature type="domain" description="ABC3 transporter permease C-terminal" evidence="8">
    <location>
        <begin position="291"/>
        <end position="421"/>
    </location>
</feature>
<evidence type="ECO:0000259" key="9">
    <source>
        <dbReference type="Pfam" id="PF12704"/>
    </source>
</evidence>
<proteinExistence type="inferred from homology"/>
<dbReference type="RefSeq" id="WP_078737309.1">
    <property type="nucleotide sequence ID" value="NZ_FUXE01000015.1"/>
</dbReference>
<keyword evidence="5 7" id="KW-0472">Membrane</keyword>
<gene>
    <name evidence="10" type="ORF">SAMN02745171_01406</name>
</gene>
<accession>A0A1T4PE11</accession>
<comment type="subcellular location">
    <subcellularLocation>
        <location evidence="1">Cell membrane</location>
        <topology evidence="1">Multi-pass membrane protein</topology>
    </subcellularLocation>
</comment>
<dbReference type="STRING" id="29524.SAMN02745171_01406"/>
<dbReference type="InterPro" id="IPR025857">
    <property type="entry name" value="MacB_PCD"/>
</dbReference>
<dbReference type="GO" id="GO:0005886">
    <property type="term" value="C:plasma membrane"/>
    <property type="evidence" value="ECO:0007669"/>
    <property type="project" value="UniProtKB-SubCell"/>
</dbReference>
<evidence type="ECO:0000256" key="3">
    <source>
        <dbReference type="ARBA" id="ARBA00022692"/>
    </source>
</evidence>
<feature type="domain" description="MacB-like periplasmic core" evidence="9">
    <location>
        <begin position="19"/>
        <end position="249"/>
    </location>
</feature>
<protein>
    <submittedName>
        <fullName evidence="10">Putative ABC transport system permease protein</fullName>
    </submittedName>
</protein>
<dbReference type="PANTHER" id="PTHR30572:SF4">
    <property type="entry name" value="ABC TRANSPORTER PERMEASE YTRF"/>
    <property type="match status" value="1"/>
</dbReference>
<feature type="transmembrane region" description="Helical" evidence="7">
    <location>
        <begin position="20"/>
        <end position="38"/>
    </location>
</feature>
<evidence type="ECO:0000256" key="6">
    <source>
        <dbReference type="ARBA" id="ARBA00038076"/>
    </source>
</evidence>
<reference evidence="11" key="1">
    <citation type="submission" date="2017-02" db="EMBL/GenBank/DDBJ databases">
        <authorList>
            <person name="Varghese N."/>
            <person name="Submissions S."/>
        </authorList>
    </citation>
    <scope>NUCLEOTIDE SEQUENCE [LARGE SCALE GENOMIC DNA]</scope>
    <source>
        <strain evidence="11">ATCC 51356</strain>
    </source>
</reference>
<feature type="transmembrane region" description="Helical" evidence="7">
    <location>
        <begin position="287"/>
        <end position="312"/>
    </location>
</feature>
<keyword evidence="11" id="KW-1185">Reference proteome</keyword>
<evidence type="ECO:0000256" key="7">
    <source>
        <dbReference type="SAM" id="Phobius"/>
    </source>
</evidence>
<dbReference type="PANTHER" id="PTHR30572">
    <property type="entry name" value="MEMBRANE COMPONENT OF TRANSPORTER-RELATED"/>
    <property type="match status" value="1"/>
</dbReference>
<dbReference type="InterPro" id="IPR003838">
    <property type="entry name" value="ABC3_permease_C"/>
</dbReference>
<dbReference type="Proteomes" id="UP000190121">
    <property type="component" value="Unassembled WGS sequence"/>
</dbReference>
<dbReference type="OrthoDB" id="9770036at2"/>
<evidence type="ECO:0000256" key="1">
    <source>
        <dbReference type="ARBA" id="ARBA00004651"/>
    </source>
</evidence>
<keyword evidence="2" id="KW-1003">Cell membrane</keyword>
<name>A0A1T4PE11_9PORP</name>
<feature type="transmembrane region" description="Helical" evidence="7">
    <location>
        <begin position="390"/>
        <end position="411"/>
    </location>
</feature>
<evidence type="ECO:0000313" key="11">
    <source>
        <dbReference type="Proteomes" id="UP000190121"/>
    </source>
</evidence>
<evidence type="ECO:0000256" key="5">
    <source>
        <dbReference type="ARBA" id="ARBA00023136"/>
    </source>
</evidence>
<evidence type="ECO:0000256" key="4">
    <source>
        <dbReference type="ARBA" id="ARBA00022989"/>
    </source>
</evidence>
<dbReference type="Pfam" id="PF02687">
    <property type="entry name" value="FtsX"/>
    <property type="match status" value="1"/>
</dbReference>
<dbReference type="EMBL" id="FUXE01000015">
    <property type="protein sequence ID" value="SJZ89048.1"/>
    <property type="molecule type" value="Genomic_DNA"/>
</dbReference>
<keyword evidence="3 7" id="KW-0812">Transmembrane</keyword>
<evidence type="ECO:0000256" key="2">
    <source>
        <dbReference type="ARBA" id="ARBA00022475"/>
    </source>
</evidence>
<evidence type="ECO:0000259" key="8">
    <source>
        <dbReference type="Pfam" id="PF02687"/>
    </source>
</evidence>
<sequence length="429" mass="47355">MFHWYTEVSASLLRNKLRTFLTGFSVGWGVLLLILLLGTGTGLRNGINANVAAVGMRSGSCTLSSYTTRLPYGGYEKGRMIKLYDSDLQLLQRKFPEIEGIYPQLNKWVDNASMEGEIVTSNFGLEIRGVFSEYDEQIQQVPIVEGRFITLGDIKNGTRNVVIDDNTARRLRPKGGSILGRLIFLGPFSYTVVGVYKLSGSRNAVCYTPFTTMAAQFPDEGAAYSNLFLYCPSIRDKASFKELEQRVRQTLALVKGFSPEDDWAVSMSNDMLETSGMMHKVFLGLDIFLWFIGLSILAIGVVGVSNIMLVSVQERMREFGIRKALGAHPRHIVGMVLTEAIFVTIISGLIGLTLAVVLLFGADYYLNTSGLGSRQIMEGMTFIFFQNPVIPVWVAVASLTVMVVAGALAGYMPARKAVRIPAIEAMREQ</sequence>